<feature type="domain" description="Hydrazine synthase alpha subunit middle" evidence="2">
    <location>
        <begin position="363"/>
        <end position="420"/>
    </location>
</feature>
<evidence type="ECO:0000256" key="1">
    <source>
        <dbReference type="SAM" id="SignalP"/>
    </source>
</evidence>
<evidence type="ECO:0000259" key="2">
    <source>
        <dbReference type="Pfam" id="PF18582"/>
    </source>
</evidence>
<dbReference type="SUPFAM" id="SSF69304">
    <property type="entry name" value="Tricorn protease N-terminal domain"/>
    <property type="match status" value="1"/>
</dbReference>
<protein>
    <recommendedName>
        <fullName evidence="2">Hydrazine synthase alpha subunit middle domain-containing protein</fullName>
    </recommendedName>
</protein>
<evidence type="ECO:0000313" key="4">
    <source>
        <dbReference type="Proteomes" id="UP000238701"/>
    </source>
</evidence>
<dbReference type="Proteomes" id="UP000238701">
    <property type="component" value="Unassembled WGS sequence"/>
</dbReference>
<name>A0A2U3KJC9_9BACT</name>
<organism evidence="3 4">
    <name type="scientific">Candidatus Sulfotelmatobacter kueseliae</name>
    <dbReference type="NCBI Taxonomy" id="2042962"/>
    <lineage>
        <taxon>Bacteria</taxon>
        <taxon>Pseudomonadati</taxon>
        <taxon>Acidobacteriota</taxon>
        <taxon>Terriglobia</taxon>
        <taxon>Terriglobales</taxon>
        <taxon>Candidatus Korobacteraceae</taxon>
        <taxon>Candidatus Sulfotelmatobacter</taxon>
    </lineage>
</organism>
<dbReference type="InterPro" id="IPR011042">
    <property type="entry name" value="6-blade_b-propeller_TolB-like"/>
</dbReference>
<evidence type="ECO:0000313" key="3">
    <source>
        <dbReference type="EMBL" id="SPF39647.1"/>
    </source>
</evidence>
<dbReference type="EMBL" id="OMOD01000121">
    <property type="protein sequence ID" value="SPF39647.1"/>
    <property type="molecule type" value="Genomic_DNA"/>
</dbReference>
<feature type="signal peptide" evidence="1">
    <location>
        <begin position="1"/>
        <end position="19"/>
    </location>
</feature>
<dbReference type="OrthoDB" id="108903at2"/>
<proteinExistence type="predicted"/>
<dbReference type="InterPro" id="IPR040698">
    <property type="entry name" value="HZS_alpha_mid"/>
</dbReference>
<accession>A0A2U3KJC9</accession>
<feature type="chain" id="PRO_5015743400" description="Hydrazine synthase alpha subunit middle domain-containing protein" evidence="1">
    <location>
        <begin position="20"/>
        <end position="456"/>
    </location>
</feature>
<gene>
    <name evidence="3" type="ORF">SBA1_290009</name>
</gene>
<dbReference type="Gene3D" id="2.120.10.30">
    <property type="entry name" value="TolB, C-terminal domain"/>
    <property type="match status" value="1"/>
</dbReference>
<dbReference type="AlphaFoldDB" id="A0A2U3KJC9"/>
<reference evidence="4" key="1">
    <citation type="submission" date="2018-02" db="EMBL/GenBank/DDBJ databases">
        <authorList>
            <person name="Hausmann B."/>
        </authorList>
    </citation>
    <scope>NUCLEOTIDE SEQUENCE [LARGE SCALE GENOMIC DNA]</scope>
    <source>
        <strain evidence="4">Peat soil MAG SbA1</strain>
    </source>
</reference>
<sequence>MPVRSTILGPLLTGLCLLASTGLTNVSGKAAADAEPVFLYTMARHYDALAWMRGGDRFPSGANVFLHDSAGQHLLVPDFAASADPTVSFDGQRVLFAGKSRAQDPWQIWEIALSGGNPRRITSGSEDCIRPFYLPDNRIVYARKSAGVFVIEAVDMAGGKPLPLTYGPANFLPTDILRDGRILFGAGYPLGTETTPEIYTVYSDGSGVESYRCDHGNARSQGKQTSSGDIVFSSGAGLARFTSARARQISVAAPAGEYAGDVAETASGDWLVSWRQNAKAHFQLMLWTPGAARLPLAVAQPDADIVQPVLLAARTLPNRHPTGLHDWPNANLLCLNAYTSKYAFPAGSIHSVRLYTRDDAGKAQLLGTAPVERDGSFFVHVPSDQPLQIELLNSNGKVLQREAGFFWIRRGEQRACVGCHAGPETAPENAVPMILLKSTTPADMTGGDKPGAAGGQ</sequence>
<dbReference type="Pfam" id="PF18582">
    <property type="entry name" value="HZS_alpha"/>
    <property type="match status" value="1"/>
</dbReference>
<keyword evidence="1" id="KW-0732">Signal</keyword>